<gene>
    <name evidence="2" type="ORF">DCHRY22_LOCUS15654</name>
</gene>
<evidence type="ECO:0000313" key="3">
    <source>
        <dbReference type="Proteomes" id="UP000789524"/>
    </source>
</evidence>
<name>A0A8J2WF75_9NEOP</name>
<accession>A0A8J2WF75</accession>
<dbReference type="AlphaFoldDB" id="A0A8J2WF75"/>
<comment type="caution">
    <text evidence="2">The sequence shown here is derived from an EMBL/GenBank/DDBJ whole genome shotgun (WGS) entry which is preliminary data.</text>
</comment>
<sequence length="512" mass="57409">MEADSTTYEDNRKSSNSEICLPFNCNPANLKLYEELVSDSGNRSLESQLITKLQAFGLLPVNITCPEDAPTCKVVRKLARVIDRVQWVCEGCNKRQPIRTGSFFFKLQCTILQTLQLILAWCEDAELNSAAQYFDVKPRVASLIYDKLDDLVINELEKSKLGGDNTVVLSELYPDCMNSLSPDTTEQPHVHRILMLADTKQIPTHYRLHVIREDLRKLPGHVNNEQCMKEEIERVISNTVMGQSMFVSGSTMPSTNSAVPLTTLLQHCDPEMQHFLSTRIWSQAVSLCTASRDLCSLPCPTFSCATSVQRYLDTSLYRLRHGDGFFEHILRLVAMEYTQNVGKIALPVPLSSRINKRCTGEWVQSVPPKHGRSSVTVQTTDEMVNYKRVVCEVAALLLIVAAACAAPAPAPDSEEKTIDQRQNGTENYRLNIDGVLIAVAPAESFLSASTYFDDLLEMAELDDYLKPDSDMKPSKPIEDILNDKLSSEEKQKPGANLQKKDASVRKQEKVKR</sequence>
<keyword evidence="3" id="KW-1185">Reference proteome</keyword>
<dbReference type="Proteomes" id="UP000789524">
    <property type="component" value="Unassembled WGS sequence"/>
</dbReference>
<evidence type="ECO:0000256" key="1">
    <source>
        <dbReference type="SAM" id="MobiDB-lite"/>
    </source>
</evidence>
<dbReference type="OrthoDB" id="6226069at2759"/>
<protein>
    <submittedName>
        <fullName evidence="2">(African queen) hypothetical protein</fullName>
    </submittedName>
</protein>
<proteinExistence type="predicted"/>
<evidence type="ECO:0000313" key="2">
    <source>
        <dbReference type="EMBL" id="CAG9585179.1"/>
    </source>
</evidence>
<dbReference type="EMBL" id="CAKASE010000083">
    <property type="protein sequence ID" value="CAG9585179.1"/>
    <property type="molecule type" value="Genomic_DNA"/>
</dbReference>
<feature type="region of interest" description="Disordered" evidence="1">
    <location>
        <begin position="466"/>
        <end position="512"/>
    </location>
</feature>
<organism evidence="2 3">
    <name type="scientific">Danaus chrysippus</name>
    <name type="common">African queen</name>
    <dbReference type="NCBI Taxonomy" id="151541"/>
    <lineage>
        <taxon>Eukaryota</taxon>
        <taxon>Metazoa</taxon>
        <taxon>Ecdysozoa</taxon>
        <taxon>Arthropoda</taxon>
        <taxon>Hexapoda</taxon>
        <taxon>Insecta</taxon>
        <taxon>Pterygota</taxon>
        <taxon>Neoptera</taxon>
        <taxon>Endopterygota</taxon>
        <taxon>Lepidoptera</taxon>
        <taxon>Glossata</taxon>
        <taxon>Ditrysia</taxon>
        <taxon>Papilionoidea</taxon>
        <taxon>Nymphalidae</taxon>
        <taxon>Danainae</taxon>
        <taxon>Danaini</taxon>
        <taxon>Danaina</taxon>
        <taxon>Danaus</taxon>
        <taxon>Anosia</taxon>
    </lineage>
</organism>
<reference evidence="2" key="1">
    <citation type="submission" date="2021-09" db="EMBL/GenBank/DDBJ databases">
        <authorList>
            <person name="Martin H S."/>
        </authorList>
    </citation>
    <scope>NUCLEOTIDE SEQUENCE</scope>
</reference>